<feature type="compositionally biased region" description="Basic and acidic residues" evidence="2">
    <location>
        <begin position="1"/>
        <end position="32"/>
    </location>
</feature>
<dbReference type="Gene3D" id="1.10.1470.10">
    <property type="entry name" value="YjbJ"/>
    <property type="match status" value="1"/>
</dbReference>
<evidence type="ECO:0000259" key="3">
    <source>
        <dbReference type="Pfam" id="PF05532"/>
    </source>
</evidence>
<dbReference type="InterPro" id="IPR036629">
    <property type="entry name" value="YjbJ_sf"/>
</dbReference>
<dbReference type="RefSeq" id="WP_349425669.1">
    <property type="nucleotide sequence ID" value="NZ_CP151632.1"/>
</dbReference>
<reference evidence="4" key="1">
    <citation type="submission" date="2024-04" db="EMBL/GenBank/DDBJ databases">
        <authorList>
            <person name="Roder T."/>
            <person name="Oberhansli S."/>
            <person name="Kreuzer M."/>
        </authorList>
    </citation>
    <scope>NUCLEOTIDE SEQUENCE</scope>
    <source>
        <strain evidence="4">LWS13-1.2</strain>
    </source>
</reference>
<feature type="domain" description="CsbD-like" evidence="3">
    <location>
        <begin position="5"/>
        <end position="56"/>
    </location>
</feature>
<evidence type="ECO:0000313" key="4">
    <source>
        <dbReference type="EMBL" id="WZO34803.1"/>
    </source>
</evidence>
<dbReference type="InterPro" id="IPR008462">
    <property type="entry name" value="CsbD"/>
</dbReference>
<name>A0AAU6SD18_9MICO</name>
<dbReference type="AlphaFoldDB" id="A0AAU6SD18"/>
<feature type="compositionally biased region" description="Basic and acidic residues" evidence="2">
    <location>
        <begin position="47"/>
        <end position="59"/>
    </location>
</feature>
<protein>
    <submittedName>
        <fullName evidence="4">CsbD family protein</fullName>
    </submittedName>
</protein>
<proteinExistence type="inferred from homology"/>
<sequence>MGLDDDIKHNMEDVKGKAKEAVGDATDNERLQAEGVADQASAKVKKAGQDVKDAFTDDR</sequence>
<evidence type="ECO:0000256" key="1">
    <source>
        <dbReference type="ARBA" id="ARBA00009129"/>
    </source>
</evidence>
<feature type="region of interest" description="Disordered" evidence="2">
    <location>
        <begin position="1"/>
        <end position="59"/>
    </location>
</feature>
<gene>
    <name evidence="4" type="ORF">MRBLWS13_002471</name>
</gene>
<accession>A0AAU6SD18</accession>
<dbReference type="EMBL" id="CP151632">
    <property type="protein sequence ID" value="WZO34803.1"/>
    <property type="molecule type" value="Genomic_DNA"/>
</dbReference>
<comment type="similarity">
    <text evidence="1">Belongs to the UPF0337 (CsbD) family.</text>
</comment>
<evidence type="ECO:0000256" key="2">
    <source>
        <dbReference type="SAM" id="MobiDB-lite"/>
    </source>
</evidence>
<dbReference type="Pfam" id="PF05532">
    <property type="entry name" value="CsbD"/>
    <property type="match status" value="1"/>
</dbReference>
<organism evidence="4">
    <name type="scientific">Microbacterium sp. LWS13-1.2</name>
    <dbReference type="NCBI Taxonomy" id="3135264"/>
    <lineage>
        <taxon>Bacteria</taxon>
        <taxon>Bacillati</taxon>
        <taxon>Actinomycetota</taxon>
        <taxon>Actinomycetes</taxon>
        <taxon>Micrococcales</taxon>
        <taxon>Microbacteriaceae</taxon>
        <taxon>Microbacterium</taxon>
    </lineage>
</organism>
<dbReference type="SUPFAM" id="SSF69047">
    <property type="entry name" value="Hypothetical protein YjbJ"/>
    <property type="match status" value="1"/>
</dbReference>